<organism evidence="1">
    <name type="scientific">Siphoviridae sp. ctkzC12</name>
    <dbReference type="NCBI Taxonomy" id="2826446"/>
    <lineage>
        <taxon>Viruses</taxon>
        <taxon>Duplodnaviria</taxon>
        <taxon>Heunggongvirae</taxon>
        <taxon>Uroviricota</taxon>
        <taxon>Caudoviricetes</taxon>
    </lineage>
</organism>
<dbReference type="EMBL" id="BK014750">
    <property type="protein sequence ID" value="DAD74041.1"/>
    <property type="molecule type" value="Genomic_DNA"/>
</dbReference>
<evidence type="ECO:0000313" key="1">
    <source>
        <dbReference type="EMBL" id="DAD74041.1"/>
    </source>
</evidence>
<protein>
    <submittedName>
        <fullName evidence="1">Uncharacterized protein</fullName>
    </submittedName>
</protein>
<proteinExistence type="predicted"/>
<name>A0A8S5LVI5_9CAUD</name>
<reference evidence="1" key="1">
    <citation type="journal article" date="2021" name="Proc. Natl. Acad. Sci. U.S.A.">
        <title>A Catalog of Tens of Thousands of Viruses from Human Metagenomes Reveals Hidden Associations with Chronic Diseases.</title>
        <authorList>
            <person name="Tisza M.J."/>
            <person name="Buck C.B."/>
        </authorList>
    </citation>
    <scope>NUCLEOTIDE SEQUENCE</scope>
    <source>
        <strain evidence="1">CtkzC12</strain>
    </source>
</reference>
<accession>A0A8S5LVI5</accession>
<sequence length="165" mass="18368">MIVDLLPKFEQIEVNNLKGLQPGFVVAQMPVKEGCAYIKDVNGVKYFENGHICAISVDGIKVPEASDKVLFISYNDPINTIFKGAKLYATNLEEENVRLVQLIPGDEWMSTIDYENDPKYADVKTVIQGRVVKVEATSGLGKSDDWFGVAEMPDGTKAYHYIYLG</sequence>